<evidence type="ECO:0000313" key="8">
    <source>
        <dbReference type="EMBL" id="KAG9240587.1"/>
    </source>
</evidence>
<dbReference type="SMART" id="SM00446">
    <property type="entry name" value="LRRcap"/>
    <property type="match status" value="1"/>
</dbReference>
<evidence type="ECO:0000313" key="9">
    <source>
        <dbReference type="Proteomes" id="UP000887226"/>
    </source>
</evidence>
<dbReference type="Pfam" id="PF12799">
    <property type="entry name" value="LRR_4"/>
    <property type="match status" value="3"/>
</dbReference>
<sequence length="391" mass="44543">MASGDAELTSQSPKQPVTPGHITICPEDIEGHEGNDTPKSAGTPRSSSGWDGKLRLDKVENKLEIVNPEAISDPEYSDEEHVLEGEVIPPDEDLLDDYDVDTEEIDCIHTRMRSLQPLKLDRFNKVKRICFRQNVISDIECLSHLAPTLTELDFYDNLIAHIRGLEDLVNLAVLDLSFNKIKHIKRINHLTKLTDLYFVQNKISTIEGLDGLTKLKTLELAANRIREIQNLESLESLENLWLGKNKITEIKGLDSLQNLTLLSIQSNRIRELSGLDKLANLEELYISHNALTSLKGLENVRKLRVLDISNNQITSMQGINHLEYMEELWASYNQFGDFNEIESEMKDLKKLTTVYFEGNPLQLIQPALYRNKVRLMLPQLIQIDATHLRVS</sequence>
<gene>
    <name evidence="8" type="ORF">BJ878DRAFT_546094</name>
</gene>
<dbReference type="FunFam" id="3.80.10.10:FF:000446">
    <property type="entry name" value="Protein phosphatase 1 regulatory subunit SDS22"/>
    <property type="match status" value="1"/>
</dbReference>
<dbReference type="InterPro" id="IPR025875">
    <property type="entry name" value="Leu-rich_rpt_4"/>
</dbReference>
<proteinExistence type="inferred from homology"/>
<evidence type="ECO:0000256" key="3">
    <source>
        <dbReference type="ARBA" id="ARBA00022737"/>
    </source>
</evidence>
<accession>A0A9P7YWB1</accession>
<dbReference type="InterPro" id="IPR001611">
    <property type="entry name" value="Leu-rich_rpt"/>
</dbReference>
<evidence type="ECO:0000256" key="4">
    <source>
        <dbReference type="ARBA" id="ARBA00023242"/>
    </source>
</evidence>
<keyword evidence="2" id="KW-0433">Leucine-rich repeat</keyword>
<dbReference type="InterPro" id="IPR003591">
    <property type="entry name" value="Leu-rich_rpt_typical-subtyp"/>
</dbReference>
<dbReference type="InterPro" id="IPR032675">
    <property type="entry name" value="LRR_dom_sf"/>
</dbReference>
<dbReference type="PROSITE" id="PS51450">
    <property type="entry name" value="LRR"/>
    <property type="match status" value="8"/>
</dbReference>
<dbReference type="EMBL" id="MU254399">
    <property type="protein sequence ID" value="KAG9240587.1"/>
    <property type="molecule type" value="Genomic_DNA"/>
</dbReference>
<reference evidence="8" key="1">
    <citation type="journal article" date="2021" name="IMA Fungus">
        <title>Genomic characterization of three marine fungi, including Emericellopsis atlantica sp. nov. with signatures of a generalist lifestyle and marine biomass degradation.</title>
        <authorList>
            <person name="Hagestad O.C."/>
            <person name="Hou L."/>
            <person name="Andersen J.H."/>
            <person name="Hansen E.H."/>
            <person name="Altermark B."/>
            <person name="Li C."/>
            <person name="Kuhnert E."/>
            <person name="Cox R.J."/>
            <person name="Crous P.W."/>
            <person name="Spatafora J.W."/>
            <person name="Lail K."/>
            <person name="Amirebrahimi M."/>
            <person name="Lipzen A."/>
            <person name="Pangilinan J."/>
            <person name="Andreopoulos W."/>
            <person name="Hayes R.D."/>
            <person name="Ng V."/>
            <person name="Grigoriev I.V."/>
            <person name="Jackson S.A."/>
            <person name="Sutton T.D.S."/>
            <person name="Dobson A.D.W."/>
            <person name="Rama T."/>
        </authorList>
    </citation>
    <scope>NUCLEOTIDE SEQUENCE</scope>
    <source>
        <strain evidence="8">TRa3180A</strain>
    </source>
</reference>
<dbReference type="InterPro" id="IPR050576">
    <property type="entry name" value="Cilia_flagella_integrity"/>
</dbReference>
<dbReference type="OrthoDB" id="266138at2759"/>
<keyword evidence="3" id="KW-0677">Repeat</keyword>
<feature type="region of interest" description="Disordered" evidence="6">
    <location>
        <begin position="1"/>
        <end position="53"/>
    </location>
</feature>
<comment type="subcellular location">
    <subcellularLocation>
        <location evidence="1">Nucleus</location>
    </subcellularLocation>
</comment>
<evidence type="ECO:0000256" key="2">
    <source>
        <dbReference type="ARBA" id="ARBA00022614"/>
    </source>
</evidence>
<dbReference type="Gene3D" id="3.80.10.10">
    <property type="entry name" value="Ribonuclease Inhibitor"/>
    <property type="match status" value="2"/>
</dbReference>
<evidence type="ECO:0000259" key="7">
    <source>
        <dbReference type="SMART" id="SM00446"/>
    </source>
</evidence>
<evidence type="ECO:0000256" key="1">
    <source>
        <dbReference type="ARBA" id="ARBA00004123"/>
    </source>
</evidence>
<name>A0A9P7YWB1_9HELO</name>
<feature type="compositionally biased region" description="Polar residues" evidence="6">
    <location>
        <begin position="37"/>
        <end position="49"/>
    </location>
</feature>
<protein>
    <submittedName>
        <fullName evidence="8">Protein phosphatase-like protein PP1 regulatory subunit sds22</fullName>
    </submittedName>
</protein>
<dbReference type="Proteomes" id="UP000887226">
    <property type="component" value="Unassembled WGS sequence"/>
</dbReference>
<dbReference type="PANTHER" id="PTHR45973">
    <property type="entry name" value="PROTEIN PHOSPHATASE 1 REGULATORY SUBUNIT SDS22-RELATED"/>
    <property type="match status" value="1"/>
</dbReference>
<evidence type="ECO:0000256" key="5">
    <source>
        <dbReference type="ARBA" id="ARBA00023460"/>
    </source>
</evidence>
<comment type="caution">
    <text evidence="8">The sequence shown here is derived from an EMBL/GenBank/DDBJ whole genome shotgun (WGS) entry which is preliminary data.</text>
</comment>
<organism evidence="8 9">
    <name type="scientific">Calycina marina</name>
    <dbReference type="NCBI Taxonomy" id="1763456"/>
    <lineage>
        <taxon>Eukaryota</taxon>
        <taxon>Fungi</taxon>
        <taxon>Dikarya</taxon>
        <taxon>Ascomycota</taxon>
        <taxon>Pezizomycotina</taxon>
        <taxon>Leotiomycetes</taxon>
        <taxon>Helotiales</taxon>
        <taxon>Pezizellaceae</taxon>
        <taxon>Calycina</taxon>
    </lineage>
</organism>
<keyword evidence="9" id="KW-1185">Reference proteome</keyword>
<comment type="similarity">
    <text evidence="5">Belongs to the SDS22 family.</text>
</comment>
<dbReference type="AlphaFoldDB" id="A0A9P7YWB1"/>
<evidence type="ECO:0000256" key="6">
    <source>
        <dbReference type="SAM" id="MobiDB-lite"/>
    </source>
</evidence>
<dbReference type="PANTHER" id="PTHR45973:SF23">
    <property type="entry name" value="PROTEIN PHOSPHATASE 1 REGULATORY SUBUNIT 7"/>
    <property type="match status" value="1"/>
</dbReference>
<keyword evidence="4" id="KW-0539">Nucleus</keyword>
<dbReference type="GO" id="GO:0005634">
    <property type="term" value="C:nucleus"/>
    <property type="evidence" value="ECO:0007669"/>
    <property type="project" value="UniProtKB-SubCell"/>
</dbReference>
<feature type="domain" description="U2A'/phosphoprotein 32 family A C-terminal" evidence="7">
    <location>
        <begin position="366"/>
        <end position="384"/>
    </location>
</feature>
<dbReference type="SUPFAM" id="SSF52058">
    <property type="entry name" value="L domain-like"/>
    <property type="match status" value="1"/>
</dbReference>
<dbReference type="InterPro" id="IPR003603">
    <property type="entry name" value="U2A'_phosphoprotein32A_C"/>
</dbReference>
<dbReference type="SMART" id="SM00369">
    <property type="entry name" value="LRR_TYP"/>
    <property type="match status" value="6"/>
</dbReference>
<dbReference type="SMART" id="SM00365">
    <property type="entry name" value="LRR_SD22"/>
    <property type="match status" value="9"/>
</dbReference>